<evidence type="ECO:0000313" key="1">
    <source>
        <dbReference type="EMBL" id="KAK5895063.1"/>
    </source>
</evidence>
<proteinExistence type="predicted"/>
<protein>
    <submittedName>
        <fullName evidence="1">Uncharacterized protein</fullName>
    </submittedName>
</protein>
<organism evidence="1 2">
    <name type="scientific">Champsocephalus esox</name>
    <name type="common">pike icefish</name>
    <dbReference type="NCBI Taxonomy" id="159716"/>
    <lineage>
        <taxon>Eukaryota</taxon>
        <taxon>Metazoa</taxon>
        <taxon>Chordata</taxon>
        <taxon>Craniata</taxon>
        <taxon>Vertebrata</taxon>
        <taxon>Euteleostomi</taxon>
        <taxon>Actinopterygii</taxon>
        <taxon>Neopterygii</taxon>
        <taxon>Teleostei</taxon>
        <taxon>Neoteleostei</taxon>
        <taxon>Acanthomorphata</taxon>
        <taxon>Eupercaria</taxon>
        <taxon>Perciformes</taxon>
        <taxon>Notothenioidei</taxon>
        <taxon>Channichthyidae</taxon>
        <taxon>Champsocephalus</taxon>
    </lineage>
</organism>
<dbReference type="EMBL" id="JAULUE010002054">
    <property type="protein sequence ID" value="KAK5895063.1"/>
    <property type="molecule type" value="Genomic_DNA"/>
</dbReference>
<dbReference type="AlphaFoldDB" id="A0AAN8C4Q9"/>
<evidence type="ECO:0000313" key="2">
    <source>
        <dbReference type="Proteomes" id="UP001335648"/>
    </source>
</evidence>
<gene>
    <name evidence="1" type="ORF">CesoFtcFv8_011686</name>
</gene>
<name>A0AAN8C4Q9_9TELE</name>
<reference evidence="1 2" key="1">
    <citation type="journal article" date="2023" name="Mol. Biol. Evol.">
        <title>Genomics of Secondarily Temperate Adaptation in the Only Non-Antarctic Icefish.</title>
        <authorList>
            <person name="Rivera-Colon A.G."/>
            <person name="Rayamajhi N."/>
            <person name="Minhas B.F."/>
            <person name="Madrigal G."/>
            <person name="Bilyk K.T."/>
            <person name="Yoon V."/>
            <person name="Hune M."/>
            <person name="Gregory S."/>
            <person name="Cheng C.H.C."/>
            <person name="Catchen J.M."/>
        </authorList>
    </citation>
    <scope>NUCLEOTIDE SEQUENCE [LARGE SCALE GENOMIC DNA]</scope>
    <source>
        <strain evidence="1">JC2023a</strain>
    </source>
</reference>
<sequence>MSSLLDFQPFSSSASCGLTRDLDHQIKSTTIRSLMTLNQMILSSQSRQTQWISKERLTELEEEGEILMVTRRRVT</sequence>
<comment type="caution">
    <text evidence="1">The sequence shown here is derived from an EMBL/GenBank/DDBJ whole genome shotgun (WGS) entry which is preliminary data.</text>
</comment>
<keyword evidence="2" id="KW-1185">Reference proteome</keyword>
<accession>A0AAN8C4Q9</accession>
<dbReference type="Proteomes" id="UP001335648">
    <property type="component" value="Unassembled WGS sequence"/>
</dbReference>